<evidence type="ECO:0000256" key="3">
    <source>
        <dbReference type="ARBA" id="ARBA00023237"/>
    </source>
</evidence>
<proteinExistence type="predicted"/>
<evidence type="ECO:0000259" key="5">
    <source>
        <dbReference type="Pfam" id="PF25183"/>
    </source>
</evidence>
<dbReference type="Gene3D" id="2.40.170.20">
    <property type="entry name" value="TonB-dependent receptor, beta-barrel domain"/>
    <property type="match status" value="1"/>
</dbReference>
<dbReference type="Gene3D" id="2.60.40.1120">
    <property type="entry name" value="Carboxypeptidase-like, regulatory domain"/>
    <property type="match status" value="1"/>
</dbReference>
<dbReference type="InterPro" id="IPR037066">
    <property type="entry name" value="Plug_dom_sf"/>
</dbReference>
<dbReference type="RefSeq" id="WP_165420120.1">
    <property type="nucleotide sequence ID" value="NZ_SHKW01000001.1"/>
</dbReference>
<protein>
    <submittedName>
        <fullName evidence="6">TonB-dependent receptor-like protein</fullName>
    </submittedName>
</protein>
<keyword evidence="3" id="KW-0998">Cell outer membrane</keyword>
<gene>
    <name evidence="6" type="ORF">BDD14_3631</name>
</gene>
<dbReference type="EMBL" id="SHKW01000001">
    <property type="protein sequence ID" value="RZU42085.1"/>
    <property type="molecule type" value="Genomic_DNA"/>
</dbReference>
<evidence type="ECO:0000256" key="2">
    <source>
        <dbReference type="ARBA" id="ARBA00023136"/>
    </source>
</evidence>
<feature type="domain" description="TonB-dependent transporter Oar-like beta-barrel" evidence="5">
    <location>
        <begin position="264"/>
        <end position="1123"/>
    </location>
</feature>
<dbReference type="InterPro" id="IPR057601">
    <property type="entry name" value="Oar-like_b-barrel"/>
</dbReference>
<reference evidence="6 7" key="1">
    <citation type="submission" date="2019-02" db="EMBL/GenBank/DDBJ databases">
        <title>Genomic Encyclopedia of Archaeal and Bacterial Type Strains, Phase II (KMG-II): from individual species to whole genera.</title>
        <authorList>
            <person name="Goeker M."/>
        </authorList>
    </citation>
    <scope>NUCLEOTIDE SEQUENCE [LARGE SCALE GENOMIC DNA]</scope>
    <source>
        <strain evidence="6 7">DSM 18101</strain>
    </source>
</reference>
<name>A0A4Q7YY66_9BACT</name>
<dbReference type="AlphaFoldDB" id="A0A4Q7YY66"/>
<evidence type="ECO:0000256" key="1">
    <source>
        <dbReference type="ARBA" id="ARBA00004442"/>
    </source>
</evidence>
<dbReference type="InterPro" id="IPR012910">
    <property type="entry name" value="Plug_dom"/>
</dbReference>
<dbReference type="InterPro" id="IPR036942">
    <property type="entry name" value="Beta-barrel_TonB_sf"/>
</dbReference>
<organism evidence="6 7">
    <name type="scientific">Edaphobacter modestus</name>
    <dbReference type="NCBI Taxonomy" id="388466"/>
    <lineage>
        <taxon>Bacteria</taxon>
        <taxon>Pseudomonadati</taxon>
        <taxon>Acidobacteriota</taxon>
        <taxon>Terriglobia</taxon>
        <taxon>Terriglobales</taxon>
        <taxon>Acidobacteriaceae</taxon>
        <taxon>Edaphobacter</taxon>
    </lineage>
</organism>
<evidence type="ECO:0000313" key="6">
    <source>
        <dbReference type="EMBL" id="RZU42085.1"/>
    </source>
</evidence>
<feature type="domain" description="TonB-dependent receptor plug" evidence="4">
    <location>
        <begin position="182"/>
        <end position="258"/>
    </location>
</feature>
<accession>A0A4Q7YY66</accession>
<dbReference type="Gene3D" id="2.170.130.10">
    <property type="entry name" value="TonB-dependent receptor, plug domain"/>
    <property type="match status" value="1"/>
</dbReference>
<dbReference type="InterPro" id="IPR008969">
    <property type="entry name" value="CarboxyPept-like_regulatory"/>
</dbReference>
<evidence type="ECO:0000259" key="4">
    <source>
        <dbReference type="Pfam" id="PF07715"/>
    </source>
</evidence>
<dbReference type="SUPFAM" id="SSF49464">
    <property type="entry name" value="Carboxypeptidase regulatory domain-like"/>
    <property type="match status" value="1"/>
</dbReference>
<evidence type="ECO:0000313" key="7">
    <source>
        <dbReference type="Proteomes" id="UP000292958"/>
    </source>
</evidence>
<dbReference type="Pfam" id="PF07715">
    <property type="entry name" value="Plug"/>
    <property type="match status" value="1"/>
</dbReference>
<keyword evidence="6" id="KW-0675">Receptor</keyword>
<dbReference type="Proteomes" id="UP000292958">
    <property type="component" value="Unassembled WGS sequence"/>
</dbReference>
<comment type="caution">
    <text evidence="6">The sequence shown here is derived from an EMBL/GenBank/DDBJ whole genome shotgun (WGS) entry which is preliminary data.</text>
</comment>
<keyword evidence="2" id="KW-0472">Membrane</keyword>
<keyword evidence="7" id="KW-1185">Reference proteome</keyword>
<dbReference type="GO" id="GO:0009279">
    <property type="term" value="C:cell outer membrane"/>
    <property type="evidence" value="ECO:0007669"/>
    <property type="project" value="UniProtKB-SubCell"/>
</dbReference>
<dbReference type="SUPFAM" id="SSF56935">
    <property type="entry name" value="Porins"/>
    <property type="match status" value="1"/>
</dbReference>
<sequence>MREASAFYSLKFSFAALGRLFPVLLFAALLCGPRSLFAQATGQMSGVVSDPAGQVVPGVRIELMNVATSETRTAITAGDGAYAFPLVNPGTYQVKASMTGFKTTIVDKVLVQVNGTSRADIHLTIGGVVEEVTVTGAAALVETGNATLGTVVDHQAVVDLPLNGRSFAQLGTLIPGVVAAPAALGGASGTATPGGFGNSTGSFNVNGMRNQSNNFMLDGAPNNDSFNSGFVMRPPPDAIEEFKIMTHSYDAQYGRSAGSVVNVVTRSGTNSWHGSVWEFNREAALAAKNYFSTTKPNYQQNQFGGAAGGKIIRDRLFVFGFYEGFRLKDATSNVLNQRVLTAAERSGDFSASYVNPTTGQRCTAVGQTGCTGAIVDPQTRTQFNYQGTPNRIDPSRVSPVTSYLLNTYIPLPNTPNGFYQAAPPNIDNRDMWGVRADFKLASHSFLGRYMRSHQNLFGPITPSNFAPTGNRQIMTLQDAMGSDTWLIGTNKINVARYARQWINGTPNATSGLDLASAGYGFTSTNPVAEGLPNVTVTGFFTQGDAQQPFASRSNSVDTISDDFTWIKGRHTFQFGGEVRREGIGLLYINRPNGAFTFGNFFTTNALADFYLGLPQTFQQGSGDPAMSGKSWTYSGYAQDQFRINPKLTVVVGARYEVNLPYTEAKGHLAALHPGQQSTVQPNAPVGLVYPGDVNTPAATYYADTNNVSPRLAAIFDPAGDGKTVLRAAYGIYFDTIPGQGDFFQNGTLAPPFQPLQQIDLNTRPLSSANPTYFSNPYIGSTSGPVGFPPGLTFIGWTLPHSYKAANIQHYNLGIEHQFTQNIGFELGYVGTNAKQLPIFIEVNPTNVVPSTSASNAYAAGTRAVFPAFALTRPTFSAAKSWYDSLQARMTLRSWHRATATAAYTWSRSIDHVSGLNIGNDSRPILPVTIGDDNSIDTALARERGNSLFDTRNRFVLSFGYELPRLIGKPAVERLLIGGWQVNGIFQVQSGNPFTVVNSVTTAQSLTFRPNMTCNPNNLANRNVGTTSTFFNTSCFSLPMLGTRIDNSKSGNEPRGVIVGPGFNTTDMSLFKIFRVTENQHADFRFEVFNVFNEARFAQPGLTFGTATFGRITSTVGNDSRVVQLAFKYGF</sequence>
<comment type="subcellular location">
    <subcellularLocation>
        <location evidence="1">Cell outer membrane</location>
    </subcellularLocation>
</comment>
<dbReference type="Pfam" id="PF13620">
    <property type="entry name" value="CarboxypepD_reg"/>
    <property type="match status" value="1"/>
</dbReference>
<dbReference type="Pfam" id="PF25183">
    <property type="entry name" value="OMP_b-brl_4"/>
    <property type="match status" value="1"/>
</dbReference>